<reference evidence="3" key="1">
    <citation type="submission" date="2025-08" db="UniProtKB">
        <authorList>
            <consortium name="RefSeq"/>
        </authorList>
    </citation>
    <scope>IDENTIFICATION</scope>
</reference>
<evidence type="ECO:0000313" key="2">
    <source>
        <dbReference type="Proteomes" id="UP000695022"/>
    </source>
</evidence>
<proteinExistence type="predicted"/>
<evidence type="ECO:0000313" key="3">
    <source>
        <dbReference type="RefSeq" id="XP_014662191.1"/>
    </source>
</evidence>
<feature type="chain" id="PRO_5045194444" evidence="1">
    <location>
        <begin position="33"/>
        <end position="114"/>
    </location>
</feature>
<gene>
    <name evidence="3" type="primary">LOC106805207</name>
</gene>
<dbReference type="GeneID" id="106805207"/>
<keyword evidence="1" id="KW-0732">Signal</keyword>
<name>A0ABM1DQH0_PRICU</name>
<protein>
    <submittedName>
        <fullName evidence="3">Uncharacterized protein LOC106805207</fullName>
    </submittedName>
</protein>
<accession>A0ABM1DQH0</accession>
<organism evidence="2 3">
    <name type="scientific">Priapulus caudatus</name>
    <name type="common">Priapulid worm</name>
    <dbReference type="NCBI Taxonomy" id="37621"/>
    <lineage>
        <taxon>Eukaryota</taxon>
        <taxon>Metazoa</taxon>
        <taxon>Ecdysozoa</taxon>
        <taxon>Scalidophora</taxon>
        <taxon>Priapulida</taxon>
        <taxon>Priapulimorpha</taxon>
        <taxon>Priapulimorphida</taxon>
        <taxon>Priapulidae</taxon>
        <taxon>Priapulus</taxon>
    </lineage>
</organism>
<keyword evidence="2" id="KW-1185">Reference proteome</keyword>
<evidence type="ECO:0000256" key="1">
    <source>
        <dbReference type="SAM" id="SignalP"/>
    </source>
</evidence>
<dbReference type="RefSeq" id="XP_014662191.1">
    <property type="nucleotide sequence ID" value="XM_014806705.1"/>
</dbReference>
<dbReference type="Proteomes" id="UP000695022">
    <property type="component" value="Unplaced"/>
</dbReference>
<feature type="signal peptide" evidence="1">
    <location>
        <begin position="1"/>
        <end position="32"/>
    </location>
</feature>
<sequence length="114" mass="12197">MNRVMFNMNRVSHRVVISVVLVIFCEITGLESGSTVGAVNLPPVFWNSSNPVCCTTNSFSMEITSKTLQEIPWASSALRPSGGGTGRRAPDAGITVRSLITIREPSSAPLEVCS</sequence>